<gene>
    <name evidence="2" type="ORF">FB474_0778</name>
</gene>
<name>A0A542ZGE6_9MICO</name>
<comment type="caution">
    <text evidence="2">The sequence shown here is derived from an EMBL/GenBank/DDBJ whole genome shotgun (WGS) entry which is preliminary data.</text>
</comment>
<evidence type="ECO:0000313" key="3">
    <source>
        <dbReference type="Proteomes" id="UP000319514"/>
    </source>
</evidence>
<dbReference type="Proteomes" id="UP000319514">
    <property type="component" value="Unassembled WGS sequence"/>
</dbReference>
<sequence length="65" mass="6976">MVMTRPWDHLRGRLERLARADRGATAAEYALIASLIAVVIVTAVALFGQAVLGLFISFNATSVFG</sequence>
<keyword evidence="3" id="KW-1185">Reference proteome</keyword>
<protein>
    <submittedName>
        <fullName evidence="2">Flp pilus assembly pilin Flp</fullName>
    </submittedName>
</protein>
<proteinExistence type="predicted"/>
<organism evidence="2 3">
    <name type="scientific">Oryzihumus leptocrescens</name>
    <dbReference type="NCBI Taxonomy" id="297536"/>
    <lineage>
        <taxon>Bacteria</taxon>
        <taxon>Bacillati</taxon>
        <taxon>Actinomycetota</taxon>
        <taxon>Actinomycetes</taxon>
        <taxon>Micrococcales</taxon>
        <taxon>Intrasporangiaceae</taxon>
        <taxon>Oryzihumus</taxon>
    </lineage>
</organism>
<keyword evidence="1" id="KW-0472">Membrane</keyword>
<reference evidence="2 3" key="1">
    <citation type="submission" date="2019-06" db="EMBL/GenBank/DDBJ databases">
        <title>Sequencing the genomes of 1000 actinobacteria strains.</title>
        <authorList>
            <person name="Klenk H.-P."/>
        </authorList>
    </citation>
    <scope>NUCLEOTIDE SEQUENCE [LARGE SCALE GENOMIC DNA]</scope>
    <source>
        <strain evidence="2 3">DSM 18082</strain>
    </source>
</reference>
<evidence type="ECO:0000256" key="1">
    <source>
        <dbReference type="SAM" id="Phobius"/>
    </source>
</evidence>
<accession>A0A542ZGE6</accession>
<dbReference type="InterPro" id="IPR007047">
    <property type="entry name" value="Flp_Fap"/>
</dbReference>
<dbReference type="AlphaFoldDB" id="A0A542ZGE6"/>
<dbReference type="EMBL" id="VFOQ01000001">
    <property type="protein sequence ID" value="TQL59424.1"/>
    <property type="molecule type" value="Genomic_DNA"/>
</dbReference>
<evidence type="ECO:0000313" key="2">
    <source>
        <dbReference type="EMBL" id="TQL59424.1"/>
    </source>
</evidence>
<keyword evidence="1" id="KW-1133">Transmembrane helix</keyword>
<feature type="transmembrane region" description="Helical" evidence="1">
    <location>
        <begin position="29"/>
        <end position="56"/>
    </location>
</feature>
<keyword evidence="1" id="KW-0812">Transmembrane</keyword>
<dbReference type="Pfam" id="PF04964">
    <property type="entry name" value="Flp_Fap"/>
    <property type="match status" value="1"/>
</dbReference>